<keyword evidence="3" id="KW-0547">Nucleotide-binding</keyword>
<feature type="region of interest" description="Disordered" evidence="7">
    <location>
        <begin position="526"/>
        <end position="582"/>
    </location>
</feature>
<dbReference type="PROSITE" id="PS00211">
    <property type="entry name" value="ABC_TRANSPORTER_1"/>
    <property type="match status" value="2"/>
</dbReference>
<dbReference type="InterPro" id="IPR017871">
    <property type="entry name" value="ABC_transporter-like_CS"/>
</dbReference>
<dbReference type="GO" id="GO:0016887">
    <property type="term" value="F:ATP hydrolysis activity"/>
    <property type="evidence" value="ECO:0007669"/>
    <property type="project" value="InterPro"/>
</dbReference>
<feature type="domain" description="ABC transmembrane type-1" evidence="10">
    <location>
        <begin position="606"/>
        <end position="883"/>
    </location>
</feature>
<dbReference type="InterPro" id="IPR036640">
    <property type="entry name" value="ABC1_TM_sf"/>
</dbReference>
<dbReference type="OrthoDB" id="3237158at2"/>
<evidence type="ECO:0000313" key="12">
    <source>
        <dbReference type="Proteomes" id="UP000196320"/>
    </source>
</evidence>
<dbReference type="PANTHER" id="PTHR24221:SF654">
    <property type="entry name" value="ATP-BINDING CASSETTE SUB-FAMILY B MEMBER 6"/>
    <property type="match status" value="1"/>
</dbReference>
<name>A0A1R4KFB4_9MICO</name>
<dbReference type="PROSITE" id="PS50893">
    <property type="entry name" value="ABC_TRANSPORTER_2"/>
    <property type="match status" value="2"/>
</dbReference>
<keyword evidence="2 8" id="KW-0812">Transmembrane</keyword>
<dbReference type="CDD" id="cd18584">
    <property type="entry name" value="ABC_6TM_AarD_CydD"/>
    <property type="match status" value="1"/>
</dbReference>
<feature type="transmembrane region" description="Helical" evidence="8">
    <location>
        <begin position="35"/>
        <end position="55"/>
    </location>
</feature>
<evidence type="ECO:0000313" key="11">
    <source>
        <dbReference type="EMBL" id="SJN42922.1"/>
    </source>
</evidence>
<dbReference type="InterPro" id="IPR011527">
    <property type="entry name" value="ABC1_TM_dom"/>
</dbReference>
<feature type="domain" description="ABC transmembrane type-1" evidence="10">
    <location>
        <begin position="35"/>
        <end position="315"/>
    </location>
</feature>
<gene>
    <name evidence="11" type="ORF">FM104_12270</name>
</gene>
<reference evidence="11 12" key="1">
    <citation type="submission" date="2017-02" db="EMBL/GenBank/DDBJ databases">
        <authorList>
            <person name="Peterson S.W."/>
        </authorList>
    </citation>
    <scope>NUCLEOTIDE SEQUENCE [LARGE SCALE GENOMIC DNA]</scope>
    <source>
        <strain evidence="11 12">B Mb 05.01</strain>
    </source>
</reference>
<dbReference type="AlphaFoldDB" id="A0A1R4KFB4"/>
<feature type="transmembrane region" description="Helical" evidence="8">
    <location>
        <begin position="720"/>
        <end position="741"/>
    </location>
</feature>
<dbReference type="InterPro" id="IPR014223">
    <property type="entry name" value="ABC_CydC/D"/>
</dbReference>
<keyword evidence="12" id="KW-1185">Reference proteome</keyword>
<feature type="transmembrane region" description="Helical" evidence="8">
    <location>
        <begin position="143"/>
        <end position="163"/>
    </location>
</feature>
<evidence type="ECO:0000256" key="1">
    <source>
        <dbReference type="ARBA" id="ARBA00004651"/>
    </source>
</evidence>
<feature type="transmembrane region" description="Helical" evidence="8">
    <location>
        <begin position="603"/>
        <end position="626"/>
    </location>
</feature>
<dbReference type="Gene3D" id="1.20.1560.10">
    <property type="entry name" value="ABC transporter type 1, transmembrane domain"/>
    <property type="match status" value="2"/>
</dbReference>
<dbReference type="PANTHER" id="PTHR24221">
    <property type="entry name" value="ATP-BINDING CASSETTE SUB-FAMILY B"/>
    <property type="match status" value="1"/>
</dbReference>
<dbReference type="NCBIfam" id="TIGR02868">
    <property type="entry name" value="CydC"/>
    <property type="match status" value="1"/>
</dbReference>
<dbReference type="InterPro" id="IPR039421">
    <property type="entry name" value="Type_1_exporter"/>
</dbReference>
<dbReference type="EMBL" id="FUKO01000032">
    <property type="protein sequence ID" value="SJN42922.1"/>
    <property type="molecule type" value="Genomic_DNA"/>
</dbReference>
<comment type="subcellular location">
    <subcellularLocation>
        <location evidence="1">Cell membrane</location>
        <topology evidence="1">Multi-pass membrane protein</topology>
    </subcellularLocation>
</comment>
<dbReference type="Pfam" id="PF00664">
    <property type="entry name" value="ABC_membrane"/>
    <property type="match status" value="1"/>
</dbReference>
<feature type="domain" description="ABC transporter" evidence="9">
    <location>
        <begin position="343"/>
        <end position="554"/>
    </location>
</feature>
<dbReference type="GO" id="GO:0005886">
    <property type="term" value="C:plasma membrane"/>
    <property type="evidence" value="ECO:0007669"/>
    <property type="project" value="UniProtKB-SubCell"/>
</dbReference>
<dbReference type="GO" id="GO:0045454">
    <property type="term" value="P:cell redox homeostasis"/>
    <property type="evidence" value="ECO:0007669"/>
    <property type="project" value="InterPro"/>
</dbReference>
<dbReference type="GO" id="GO:0034775">
    <property type="term" value="P:glutathione transmembrane transport"/>
    <property type="evidence" value="ECO:0007669"/>
    <property type="project" value="InterPro"/>
</dbReference>
<evidence type="ECO:0000256" key="5">
    <source>
        <dbReference type="ARBA" id="ARBA00022989"/>
    </source>
</evidence>
<evidence type="ECO:0000259" key="9">
    <source>
        <dbReference type="PROSITE" id="PS50893"/>
    </source>
</evidence>
<proteinExistence type="predicted"/>
<dbReference type="InterPro" id="IPR003439">
    <property type="entry name" value="ABC_transporter-like_ATP-bd"/>
</dbReference>
<evidence type="ECO:0000256" key="3">
    <source>
        <dbReference type="ARBA" id="ARBA00022741"/>
    </source>
</evidence>
<accession>A0A1R4KFB4</accession>
<evidence type="ECO:0000256" key="4">
    <source>
        <dbReference type="ARBA" id="ARBA00022840"/>
    </source>
</evidence>
<dbReference type="GO" id="GO:0005524">
    <property type="term" value="F:ATP binding"/>
    <property type="evidence" value="ECO:0007669"/>
    <property type="project" value="UniProtKB-KW"/>
</dbReference>
<evidence type="ECO:0000256" key="2">
    <source>
        <dbReference type="ARBA" id="ARBA00022692"/>
    </source>
</evidence>
<evidence type="ECO:0000259" key="10">
    <source>
        <dbReference type="PROSITE" id="PS50929"/>
    </source>
</evidence>
<dbReference type="GO" id="GO:0140359">
    <property type="term" value="F:ABC-type transporter activity"/>
    <property type="evidence" value="ECO:0007669"/>
    <property type="project" value="InterPro"/>
</dbReference>
<feature type="transmembrane region" description="Helical" evidence="8">
    <location>
        <begin position="856"/>
        <end position="875"/>
    </location>
</feature>
<evidence type="ECO:0000256" key="6">
    <source>
        <dbReference type="ARBA" id="ARBA00023136"/>
    </source>
</evidence>
<protein>
    <submittedName>
        <fullName evidence="11">Transport ATP-binding protein CydCD</fullName>
    </submittedName>
</protein>
<keyword evidence="6 8" id="KW-0472">Membrane</keyword>
<dbReference type="SMART" id="SM00382">
    <property type="entry name" value="AAA"/>
    <property type="match status" value="2"/>
</dbReference>
<feature type="transmembrane region" description="Helical" evidence="8">
    <location>
        <begin position="252"/>
        <end position="277"/>
    </location>
</feature>
<feature type="domain" description="ABC transporter" evidence="9">
    <location>
        <begin position="915"/>
        <end position="1127"/>
    </location>
</feature>
<feature type="transmembrane region" description="Helical" evidence="8">
    <location>
        <begin position="170"/>
        <end position="190"/>
    </location>
</feature>
<feature type="transmembrane region" description="Helical" evidence="8">
    <location>
        <begin position="638"/>
        <end position="659"/>
    </location>
</feature>
<dbReference type="InterPro" id="IPR003593">
    <property type="entry name" value="AAA+_ATPase"/>
</dbReference>
<dbReference type="SUPFAM" id="SSF90123">
    <property type="entry name" value="ABC transporter transmembrane region"/>
    <property type="match status" value="2"/>
</dbReference>
<dbReference type="Proteomes" id="UP000196320">
    <property type="component" value="Unassembled WGS sequence"/>
</dbReference>
<dbReference type="Gene3D" id="3.40.50.300">
    <property type="entry name" value="P-loop containing nucleotide triphosphate hydrolases"/>
    <property type="match status" value="2"/>
</dbReference>
<feature type="compositionally biased region" description="Low complexity" evidence="7">
    <location>
        <begin position="563"/>
        <end position="581"/>
    </location>
</feature>
<keyword evidence="5 8" id="KW-1133">Transmembrane helix</keyword>
<dbReference type="SUPFAM" id="SSF52540">
    <property type="entry name" value="P-loop containing nucleoside triphosphate hydrolases"/>
    <property type="match status" value="2"/>
</dbReference>
<sequence>MLRHSPENDPWVLEAQRASEPSGSRRPDLSAVPPLSLFSMGVLAALRALGLVMIAESVARGIGTIATAAMTPETSRVILLLGIGGILLRAGAEWATAVQARRIATSVKHALRRRLWRRIVSGNDRGGSAAVLASDGLDALDDYYIQSLPALISAAVVPLLIGVRILGADWVSALVIVLTVPLVPVFMVLIGKHTQQRTDAALTALTRLADHLTELARGLPVLVGLGRVDEQTRALDDIQRNYRERTEETLRWAFLSALALELIATISVAVVAVFLGLRLLDGSMELTPALLALILAPECFTALRDVGAAFHASQDGLSALHRAQELLDAPEAKDARRPGTDGIRVELLRVDYPGRHSPALQTTTADLSGITVVTGASGTGKSTLLSALAGVLPADATVSGRVSGVPVGSVAYVPQAPRAFEATPLAELAVYGADAAALAELGLADLAHASVNELSPGEQRRLGVARGLARVGAGAELLVLDEPTAHLDAASADLVRAAIRRRASQCTIVLASHEAATRALATRSVAMEAAPTPETAPAPAPTAPPEAAPRSRASAADAVRMTSSSAASPAARSMASASPKATRAATSAATELTLRGLLRPHRWLWLGSMAMSALAVGLGIALTAVSGWLIVRASIEEYIMYLLVAIVGVRAFGIGRAVGRYAERLLTHRAAFEVVDALRLRLWRTIAARGAGSRRLLEGGAPLDYLVTLSGDLRDQLPRVLAPLGGGVLVIVAAIVTTAFIAPHLTLLVALTLLISVVLAAALAIITERGAGAARVQARSKITRSTAALAHAADDLRGNGVTDSALRMLDADGRQLAEAEQRASWSAGLAAAVITVATTLLAVLTPLLSAGLPAELVSVIALLALGLLEPLAALVDAIQRVPALRALLRRLGALLRPTPTPRWGADAVAEKTKALELDDVAIRYPGAQHPAVTGLTGTARRGHWLILTGPSGSGKSTVLSAVMGALPVEQGAIRADGAALTTLEEAAWRSRVAWCPQDAYVFDSTLRGNLLLARARHDAPDDTEMTHALTRAGLGTLVSGLADGLATRVGQGGSALSGGERQRLSVARALLSRADVILLDEPTAHLDEATAAAMMTDVRAATARRVVMLVSHRAADQQPTDDCVVLPAR</sequence>
<feature type="compositionally biased region" description="Pro residues" evidence="7">
    <location>
        <begin position="534"/>
        <end position="547"/>
    </location>
</feature>
<dbReference type="Pfam" id="PF00005">
    <property type="entry name" value="ABC_tran"/>
    <property type="match status" value="2"/>
</dbReference>
<feature type="transmembrane region" description="Helical" evidence="8">
    <location>
        <begin position="823"/>
        <end position="844"/>
    </location>
</feature>
<feature type="region of interest" description="Disordered" evidence="7">
    <location>
        <begin position="1"/>
        <end position="27"/>
    </location>
</feature>
<evidence type="ECO:0000256" key="7">
    <source>
        <dbReference type="SAM" id="MobiDB-lite"/>
    </source>
</evidence>
<dbReference type="PROSITE" id="PS50929">
    <property type="entry name" value="ABC_TM1F"/>
    <property type="match status" value="2"/>
</dbReference>
<evidence type="ECO:0000256" key="8">
    <source>
        <dbReference type="SAM" id="Phobius"/>
    </source>
</evidence>
<organism evidence="11 12">
    <name type="scientific">Microbacterium esteraromaticum</name>
    <dbReference type="NCBI Taxonomy" id="57043"/>
    <lineage>
        <taxon>Bacteria</taxon>
        <taxon>Bacillati</taxon>
        <taxon>Actinomycetota</taxon>
        <taxon>Actinomycetes</taxon>
        <taxon>Micrococcales</taxon>
        <taxon>Microbacteriaceae</taxon>
        <taxon>Microbacterium</taxon>
    </lineage>
</organism>
<dbReference type="CDD" id="cd03228">
    <property type="entry name" value="ABCC_MRP_Like"/>
    <property type="match status" value="1"/>
</dbReference>
<dbReference type="RefSeq" id="WP_087132526.1">
    <property type="nucleotide sequence ID" value="NZ_FUKO01000032.1"/>
</dbReference>
<feature type="transmembrane region" description="Helical" evidence="8">
    <location>
        <begin position="747"/>
        <end position="766"/>
    </location>
</feature>
<dbReference type="InterPro" id="IPR027417">
    <property type="entry name" value="P-loop_NTPase"/>
</dbReference>
<keyword evidence="4 11" id="KW-0067">ATP-binding</keyword>